<dbReference type="PANTHER" id="PTHR38015:SF1">
    <property type="entry name" value="OPINE DEHYDROGENASE DOMAIN-CONTAINING PROTEIN"/>
    <property type="match status" value="1"/>
</dbReference>
<name>X1G8K8_9ZZZZ</name>
<dbReference type="AlphaFoldDB" id="X1G8K8"/>
<dbReference type="InterPro" id="IPR013328">
    <property type="entry name" value="6PGD_dom2"/>
</dbReference>
<dbReference type="EMBL" id="BARU01019566">
    <property type="protein sequence ID" value="GAH54246.1"/>
    <property type="molecule type" value="Genomic_DNA"/>
</dbReference>
<protein>
    <recommendedName>
        <fullName evidence="1">Opine dehydrogenase domain-containing protein</fullName>
    </recommendedName>
</protein>
<evidence type="ECO:0000259" key="1">
    <source>
        <dbReference type="Pfam" id="PF02317"/>
    </source>
</evidence>
<comment type="caution">
    <text evidence="2">The sequence shown here is derived from an EMBL/GenBank/DDBJ whole genome shotgun (WGS) entry which is preliminary data.</text>
</comment>
<dbReference type="InterPro" id="IPR003421">
    <property type="entry name" value="Opine_DH"/>
</dbReference>
<sequence>RAQTLIYACRKISFTKVVIYGVKKSLSVASFPAKNIERLTKVLNKAYPQFVPAVNVLETSLNNIGAIFHPAPTILNSARIESGEKFDYYHEGITPVIATVLENIDRERLEVAKALKVKVQSAKEFLEESYGVKADSLYQAIQNNMAYKGVKAPTAINIRYLTEDIPMSLVPIASIGHQLGVPTPNIDSIIKIGSTMLKIDFWKSGRTADKLGLHNLSSTEIINLVNG</sequence>
<dbReference type="SUPFAM" id="SSF48179">
    <property type="entry name" value="6-phosphogluconate dehydrogenase C-terminal domain-like"/>
    <property type="match status" value="1"/>
</dbReference>
<dbReference type="InterPro" id="IPR008927">
    <property type="entry name" value="6-PGluconate_DH-like_C_sf"/>
</dbReference>
<dbReference type="Gene3D" id="3.40.50.720">
    <property type="entry name" value="NAD(P)-binding Rossmann-like Domain"/>
    <property type="match status" value="1"/>
</dbReference>
<dbReference type="PANTHER" id="PTHR38015">
    <property type="entry name" value="BLR6086 PROTEIN"/>
    <property type="match status" value="1"/>
</dbReference>
<evidence type="ECO:0000313" key="2">
    <source>
        <dbReference type="EMBL" id="GAH54246.1"/>
    </source>
</evidence>
<accession>X1G8K8</accession>
<dbReference type="GO" id="GO:0016491">
    <property type="term" value="F:oxidoreductase activity"/>
    <property type="evidence" value="ECO:0007669"/>
    <property type="project" value="InterPro"/>
</dbReference>
<proteinExistence type="predicted"/>
<dbReference type="InterPro" id="IPR051729">
    <property type="entry name" value="Opine/Lysopine_DH"/>
</dbReference>
<dbReference type="Pfam" id="PF02317">
    <property type="entry name" value="Octopine_DH"/>
    <property type="match status" value="1"/>
</dbReference>
<reference evidence="2" key="1">
    <citation type="journal article" date="2014" name="Front. Microbiol.">
        <title>High frequency of phylogenetically diverse reductive dehalogenase-homologous genes in deep subseafloor sedimentary metagenomes.</title>
        <authorList>
            <person name="Kawai M."/>
            <person name="Futagami T."/>
            <person name="Toyoda A."/>
            <person name="Takaki Y."/>
            <person name="Nishi S."/>
            <person name="Hori S."/>
            <person name="Arai W."/>
            <person name="Tsubouchi T."/>
            <person name="Morono Y."/>
            <person name="Uchiyama I."/>
            <person name="Ito T."/>
            <person name="Fujiyama A."/>
            <person name="Inagaki F."/>
            <person name="Takami H."/>
        </authorList>
    </citation>
    <scope>NUCLEOTIDE SEQUENCE</scope>
    <source>
        <strain evidence="2">Expedition CK06-06</strain>
    </source>
</reference>
<dbReference type="Gene3D" id="1.10.1040.10">
    <property type="entry name" value="N-(1-d-carboxylethyl)-l-norvaline Dehydrogenase, domain 2"/>
    <property type="match status" value="1"/>
</dbReference>
<organism evidence="2">
    <name type="scientific">marine sediment metagenome</name>
    <dbReference type="NCBI Taxonomy" id="412755"/>
    <lineage>
        <taxon>unclassified sequences</taxon>
        <taxon>metagenomes</taxon>
        <taxon>ecological metagenomes</taxon>
    </lineage>
</organism>
<feature type="domain" description="Opine dehydrogenase" evidence="1">
    <location>
        <begin position="54"/>
        <end position="196"/>
    </location>
</feature>
<feature type="non-terminal residue" evidence="2">
    <location>
        <position position="1"/>
    </location>
</feature>
<gene>
    <name evidence="2" type="ORF">S03H2_32217</name>
</gene>